<dbReference type="InterPro" id="IPR029787">
    <property type="entry name" value="Nucleotide_cyclase"/>
</dbReference>
<dbReference type="InterPro" id="IPR043128">
    <property type="entry name" value="Rev_trsase/Diguanyl_cyclase"/>
</dbReference>
<dbReference type="GO" id="GO:0003700">
    <property type="term" value="F:DNA-binding transcription factor activity"/>
    <property type="evidence" value="ECO:0007669"/>
    <property type="project" value="TreeGrafter"/>
</dbReference>
<keyword evidence="2" id="KW-0238">DNA-binding</keyword>
<name>A0A1H6I334_RUMFL</name>
<evidence type="ECO:0000313" key="5">
    <source>
        <dbReference type="EMBL" id="SEH40715.1"/>
    </source>
</evidence>
<dbReference type="Pfam" id="PF13377">
    <property type="entry name" value="Peripla_BP_3"/>
    <property type="match status" value="1"/>
</dbReference>
<dbReference type="PROSITE" id="PS50887">
    <property type="entry name" value="GGDEF"/>
    <property type="match status" value="1"/>
</dbReference>
<dbReference type="PANTHER" id="PTHR30146">
    <property type="entry name" value="LACI-RELATED TRANSCRIPTIONAL REPRESSOR"/>
    <property type="match status" value="1"/>
</dbReference>
<dbReference type="GO" id="GO:0000976">
    <property type="term" value="F:transcription cis-regulatory region binding"/>
    <property type="evidence" value="ECO:0007669"/>
    <property type="project" value="TreeGrafter"/>
</dbReference>
<dbReference type="PANTHER" id="PTHR30146:SF24">
    <property type="entry name" value="XYLOSE OPERON REGULATORY PROTEIN"/>
    <property type="match status" value="1"/>
</dbReference>
<dbReference type="Gene3D" id="3.40.50.2300">
    <property type="match status" value="2"/>
</dbReference>
<dbReference type="SMART" id="SM00267">
    <property type="entry name" value="GGDEF"/>
    <property type="match status" value="1"/>
</dbReference>
<keyword evidence="1" id="KW-0805">Transcription regulation</keyword>
<keyword evidence="3" id="KW-0804">Transcription</keyword>
<dbReference type="Proteomes" id="UP000183190">
    <property type="component" value="Unassembled WGS sequence"/>
</dbReference>
<accession>A0A1H6I334</accession>
<dbReference type="InterPro" id="IPR046335">
    <property type="entry name" value="LacI/GalR-like_sensor"/>
</dbReference>
<evidence type="ECO:0000256" key="1">
    <source>
        <dbReference type="ARBA" id="ARBA00023015"/>
    </source>
</evidence>
<reference evidence="5 6" key="1">
    <citation type="submission" date="2016-10" db="EMBL/GenBank/DDBJ databases">
        <authorList>
            <person name="de Groot N.N."/>
        </authorList>
    </citation>
    <scope>NUCLEOTIDE SEQUENCE [LARGE SCALE GENOMIC DNA]</scope>
    <source>
        <strain evidence="5 6">YAD2003</strain>
    </source>
</reference>
<dbReference type="Gene3D" id="3.30.70.270">
    <property type="match status" value="1"/>
</dbReference>
<dbReference type="InterPro" id="IPR000160">
    <property type="entry name" value="GGDEF_dom"/>
</dbReference>
<evidence type="ECO:0000259" key="4">
    <source>
        <dbReference type="PROSITE" id="PS50887"/>
    </source>
</evidence>
<protein>
    <submittedName>
        <fullName evidence="5">Diguanylate cyclase (GGDEF) domain-containing protein</fullName>
    </submittedName>
</protein>
<gene>
    <name evidence="5" type="ORF">SAMN02910265_00444</name>
</gene>
<dbReference type="InterPro" id="IPR028082">
    <property type="entry name" value="Peripla_BP_I"/>
</dbReference>
<proteinExistence type="predicted"/>
<dbReference type="RefSeq" id="WP_074714257.1">
    <property type="nucleotide sequence ID" value="NZ_FNWV01000001.1"/>
</dbReference>
<organism evidence="5 6">
    <name type="scientific">Ruminococcus flavefaciens</name>
    <dbReference type="NCBI Taxonomy" id="1265"/>
    <lineage>
        <taxon>Bacteria</taxon>
        <taxon>Bacillati</taxon>
        <taxon>Bacillota</taxon>
        <taxon>Clostridia</taxon>
        <taxon>Eubacteriales</taxon>
        <taxon>Oscillospiraceae</taxon>
        <taxon>Ruminococcus</taxon>
    </lineage>
</organism>
<dbReference type="Pfam" id="PF00990">
    <property type="entry name" value="GGDEF"/>
    <property type="match status" value="1"/>
</dbReference>
<dbReference type="CDD" id="cd06267">
    <property type="entry name" value="PBP1_LacI_sugar_binding-like"/>
    <property type="match status" value="1"/>
</dbReference>
<evidence type="ECO:0000256" key="3">
    <source>
        <dbReference type="ARBA" id="ARBA00023163"/>
    </source>
</evidence>
<dbReference type="CDD" id="cd01949">
    <property type="entry name" value="GGDEF"/>
    <property type="match status" value="1"/>
</dbReference>
<evidence type="ECO:0000256" key="2">
    <source>
        <dbReference type="ARBA" id="ARBA00023125"/>
    </source>
</evidence>
<sequence>MDRPIEIAVIVAGIDEEYQNAVLEGIKKCAKRYRANISCFCSFSGVLSSRKFDIGEYNIFNLINYKKFDGMILLTNTISDPLEKEKITSKVKDSGIPVTVLDCDDYPEFYNISIDNYKAMRSLVDHILDEHKVTLVNYISGPIANPEASARLNAFYDSMDAHSIPVDNDRVYLGEFRAADGKKGVDQFISSGMPRPQAIICANDAMALAAIEELGNFGYNVPNDIIVTGFDNTYNAQHHVPALTTVSRPLEEAGYKACEILVKVAKGEEHDDDTVFEAVPVFNESCGCKSKKLNDLDEFRTSAYKLLNKCRGDISLLNRMTTELAEKDDLDSNLRTVACFIRDIKCDRFCICLCTNWDEVASESNGSKGYTTKMSAPLVLEDGTNLPVKEFPTADMHPVPLKNGGNISYFMPLHFRENCLGYYIFVNSSFPTKSLLCHTLMLNISNSIENIRKLLHMNSMIKELDRLYVIDPLCNIYNRNGFIRAADEMLKKSQGTNSKFLISFIDMDGLKPVNDNYGHKEGDFALQQLANVIKECCRGGRICARFGGDEFIIFGDNACDEDIDALESVFNVQLKNMNRLIHKPYELDASIGTIVTEVNDETSLFNLITQADEIMYERKKRKRTSRYLRHD</sequence>
<dbReference type="AlphaFoldDB" id="A0A1H6I334"/>
<dbReference type="SUPFAM" id="SSF55073">
    <property type="entry name" value="Nucleotide cyclase"/>
    <property type="match status" value="1"/>
</dbReference>
<dbReference type="OrthoDB" id="56125at2"/>
<dbReference type="SUPFAM" id="SSF53822">
    <property type="entry name" value="Periplasmic binding protein-like I"/>
    <property type="match status" value="1"/>
</dbReference>
<dbReference type="NCBIfam" id="TIGR00254">
    <property type="entry name" value="GGDEF"/>
    <property type="match status" value="1"/>
</dbReference>
<evidence type="ECO:0000313" key="6">
    <source>
        <dbReference type="Proteomes" id="UP000183190"/>
    </source>
</evidence>
<feature type="domain" description="GGDEF" evidence="4">
    <location>
        <begin position="498"/>
        <end position="631"/>
    </location>
</feature>
<dbReference type="EMBL" id="FNWV01000001">
    <property type="protein sequence ID" value="SEH40715.1"/>
    <property type="molecule type" value="Genomic_DNA"/>
</dbReference>